<evidence type="ECO:0000256" key="7">
    <source>
        <dbReference type="ARBA" id="ARBA00022692"/>
    </source>
</evidence>
<reference evidence="13 14" key="1">
    <citation type="journal article" date="2017" name="Int. J. Syst. Evol. Microbiol.">
        <title>Jeotgalibaca porci sp. nov. and Jeotgalibaca arthritidis sp. nov., isolated from pigs, and emended description of the genus Jeotgalibaca.</title>
        <authorList>
            <person name="Zamora L."/>
            <person name="Perez-Sancho M."/>
            <person name="Dominguez L."/>
            <person name="Fernandez-Garayzabal J.F."/>
            <person name="Vela A.I."/>
        </authorList>
    </citation>
    <scope>NUCLEOTIDE SEQUENCE [LARGE SCALE GENOMIC DNA]</scope>
    <source>
        <strain evidence="13 14">CECT 9157</strain>
    </source>
</reference>
<evidence type="ECO:0000256" key="3">
    <source>
        <dbReference type="ARBA" id="ARBA00022475"/>
    </source>
</evidence>
<evidence type="ECO:0000313" key="13">
    <source>
        <dbReference type="EMBL" id="QII81472.1"/>
    </source>
</evidence>
<dbReference type="GO" id="GO:0016301">
    <property type="term" value="F:kinase activity"/>
    <property type="evidence" value="ECO:0007669"/>
    <property type="project" value="UniProtKB-KW"/>
</dbReference>
<accession>A0A6G7K8A5</accession>
<keyword evidence="2" id="KW-0813">Transport</keyword>
<dbReference type="Proteomes" id="UP000501451">
    <property type="component" value="Chromosome"/>
</dbReference>
<proteinExistence type="predicted"/>
<feature type="active site" description="Phosphocysteine intermediate; for EIIB activity" evidence="11">
    <location>
        <position position="31"/>
    </location>
</feature>
<evidence type="ECO:0000256" key="8">
    <source>
        <dbReference type="ARBA" id="ARBA00022777"/>
    </source>
</evidence>
<keyword evidence="10" id="KW-0472">Membrane</keyword>
<evidence type="ECO:0000256" key="10">
    <source>
        <dbReference type="ARBA" id="ARBA00023136"/>
    </source>
</evidence>
<keyword evidence="8" id="KW-0418">Kinase</keyword>
<dbReference type="PROSITE" id="PS51098">
    <property type="entry name" value="PTS_EIIB_TYPE_1"/>
    <property type="match status" value="1"/>
</dbReference>
<comment type="subcellular location">
    <subcellularLocation>
        <location evidence="1">Cell membrane</location>
        <topology evidence="1">Multi-pass membrane protein</topology>
    </subcellularLocation>
</comment>
<keyword evidence="3" id="KW-1003">Cell membrane</keyword>
<keyword evidence="7" id="KW-0812">Transmembrane</keyword>
<dbReference type="KEGG" id="jar:G7057_02615"/>
<evidence type="ECO:0000313" key="14">
    <source>
        <dbReference type="Proteomes" id="UP000501451"/>
    </source>
</evidence>
<protein>
    <submittedName>
        <fullName evidence="13">PTS transporter subunit EIIB</fullName>
    </submittedName>
</protein>
<keyword evidence="14" id="KW-1185">Reference proteome</keyword>
<feature type="domain" description="PTS EIIB type-1" evidence="12">
    <location>
        <begin position="9"/>
        <end position="91"/>
    </location>
</feature>
<keyword evidence="6" id="KW-0598">Phosphotransferase system</keyword>
<evidence type="ECO:0000256" key="9">
    <source>
        <dbReference type="ARBA" id="ARBA00022989"/>
    </source>
</evidence>
<dbReference type="GO" id="GO:0090589">
    <property type="term" value="F:protein-phosphocysteine-trehalose phosphotransferase system transporter activity"/>
    <property type="evidence" value="ECO:0007669"/>
    <property type="project" value="TreeGrafter"/>
</dbReference>
<keyword evidence="4" id="KW-0762">Sugar transport</keyword>
<evidence type="ECO:0000256" key="1">
    <source>
        <dbReference type="ARBA" id="ARBA00004651"/>
    </source>
</evidence>
<name>A0A6G7K8A5_9LACT</name>
<dbReference type="InterPro" id="IPR001996">
    <property type="entry name" value="PTS_IIB_1"/>
</dbReference>
<keyword evidence="5" id="KW-0808">Transferase</keyword>
<dbReference type="GO" id="GO:0009401">
    <property type="term" value="P:phosphoenolpyruvate-dependent sugar phosphotransferase system"/>
    <property type="evidence" value="ECO:0007669"/>
    <property type="project" value="UniProtKB-KW"/>
</dbReference>
<dbReference type="Pfam" id="PF00367">
    <property type="entry name" value="PTS_EIIB"/>
    <property type="match status" value="1"/>
</dbReference>
<dbReference type="AlphaFoldDB" id="A0A6G7K8A5"/>
<evidence type="ECO:0000256" key="4">
    <source>
        <dbReference type="ARBA" id="ARBA00022597"/>
    </source>
</evidence>
<dbReference type="PANTHER" id="PTHR30175">
    <property type="entry name" value="PHOSPHOTRANSFERASE SYSTEM TRANSPORT PROTEIN"/>
    <property type="match status" value="1"/>
</dbReference>
<dbReference type="InterPro" id="IPR018113">
    <property type="entry name" value="PTrfase_EIIB_Cys"/>
</dbReference>
<evidence type="ECO:0000256" key="6">
    <source>
        <dbReference type="ARBA" id="ARBA00022683"/>
    </source>
</evidence>
<dbReference type="Gene3D" id="3.30.1360.60">
    <property type="entry name" value="Glucose permease domain IIB"/>
    <property type="match status" value="1"/>
</dbReference>
<dbReference type="InterPro" id="IPR036878">
    <property type="entry name" value="Glu_permease_IIB"/>
</dbReference>
<keyword evidence="9" id="KW-1133">Transmembrane helix</keyword>
<dbReference type="GO" id="GO:0015771">
    <property type="term" value="P:trehalose transport"/>
    <property type="evidence" value="ECO:0007669"/>
    <property type="project" value="TreeGrafter"/>
</dbReference>
<dbReference type="PANTHER" id="PTHR30175:SF1">
    <property type="entry name" value="PTS SYSTEM ARBUTIN-, CELLOBIOSE-, AND SALICIN-SPECIFIC EIIBC COMPONENT-RELATED"/>
    <property type="match status" value="1"/>
</dbReference>
<dbReference type="SUPFAM" id="SSF55604">
    <property type="entry name" value="Glucose permease domain IIB"/>
    <property type="match status" value="1"/>
</dbReference>
<evidence type="ECO:0000259" key="12">
    <source>
        <dbReference type="PROSITE" id="PS51098"/>
    </source>
</evidence>
<dbReference type="FunFam" id="3.30.1360.60:FF:000001">
    <property type="entry name" value="PTS system glucose-specific IIBC component PtsG"/>
    <property type="match status" value="1"/>
</dbReference>
<gene>
    <name evidence="13" type="ORF">G7057_02615</name>
</gene>
<dbReference type="EMBL" id="CP049740">
    <property type="protein sequence ID" value="QII81472.1"/>
    <property type="molecule type" value="Genomic_DNA"/>
</dbReference>
<dbReference type="GO" id="GO:0005886">
    <property type="term" value="C:plasma membrane"/>
    <property type="evidence" value="ECO:0007669"/>
    <property type="project" value="UniProtKB-SubCell"/>
</dbReference>
<evidence type="ECO:0000256" key="5">
    <source>
        <dbReference type="ARBA" id="ARBA00022679"/>
    </source>
</evidence>
<sequence length="137" mass="15639">MSIKKKDYKSLATDIIDFVGGEENINRVIHCITRLRYYLKDETILEKEKLEHLDGVIGIVEANSQFQVVVVQAVDDIYDEVIAGVFRINMWNIIGSIIELPSYIDPVNGITSYFLVCCFGYRCDTCFGVYSYLHLGL</sequence>
<evidence type="ECO:0000256" key="11">
    <source>
        <dbReference type="PROSITE-ProRule" id="PRU00421"/>
    </source>
</evidence>
<dbReference type="GO" id="GO:0008982">
    <property type="term" value="F:protein-N(PI)-phosphohistidine-sugar phosphotransferase activity"/>
    <property type="evidence" value="ECO:0007669"/>
    <property type="project" value="InterPro"/>
</dbReference>
<dbReference type="InterPro" id="IPR050558">
    <property type="entry name" value="PTS_Sugar-Specific_Components"/>
</dbReference>
<organism evidence="13 14">
    <name type="scientific">Jeotgalibaca arthritidis</name>
    <dbReference type="NCBI Taxonomy" id="1868794"/>
    <lineage>
        <taxon>Bacteria</taxon>
        <taxon>Bacillati</taxon>
        <taxon>Bacillota</taxon>
        <taxon>Bacilli</taxon>
        <taxon>Lactobacillales</taxon>
        <taxon>Carnobacteriaceae</taxon>
        <taxon>Jeotgalibaca</taxon>
    </lineage>
</organism>
<evidence type="ECO:0000256" key="2">
    <source>
        <dbReference type="ARBA" id="ARBA00022448"/>
    </source>
</evidence>
<dbReference type="RefSeq" id="WP_166161134.1">
    <property type="nucleotide sequence ID" value="NZ_CP049740.1"/>
</dbReference>